<accession>A0A6T8PPY0</accession>
<reference evidence="2" key="1">
    <citation type="submission" date="2021-01" db="EMBL/GenBank/DDBJ databases">
        <authorList>
            <person name="Corre E."/>
            <person name="Pelletier E."/>
            <person name="Niang G."/>
            <person name="Scheremetjew M."/>
            <person name="Finn R."/>
            <person name="Kale V."/>
            <person name="Holt S."/>
            <person name="Cochrane G."/>
            <person name="Meng A."/>
            <person name="Brown T."/>
            <person name="Cohen L."/>
        </authorList>
    </citation>
    <scope>NUCLEOTIDE SEQUENCE</scope>
    <source>
        <strain evidence="2">CCMP644</strain>
    </source>
</reference>
<dbReference type="PROSITE" id="PS51819">
    <property type="entry name" value="VOC"/>
    <property type="match status" value="1"/>
</dbReference>
<protein>
    <recommendedName>
        <fullName evidence="1">VOC domain-containing protein</fullName>
    </recommendedName>
</protein>
<gene>
    <name evidence="2" type="ORF">HAND00432_LOCUS6980</name>
</gene>
<sequence length="137" mass="14844">MSSQATATILPTMRYRDAPAMIEWLCKAFGFEKHLVVPGENGAISHAQLTLGNGMIMLGSARDDEFGRLMRVPSYVGTTTQSAYIVVGDADAHCARAKAAGAEIVIDVKDEDYGGRGFSCKDPEGHLWNCGSYDPWK</sequence>
<evidence type="ECO:0000259" key="1">
    <source>
        <dbReference type="PROSITE" id="PS51819"/>
    </source>
</evidence>
<name>A0A6T8PPY0_HEMAN</name>
<dbReference type="PANTHER" id="PTHR34109">
    <property type="entry name" value="BNAUNNG04460D PROTEIN-RELATED"/>
    <property type="match status" value="1"/>
</dbReference>
<dbReference type="AlphaFoldDB" id="A0A6T8PPY0"/>
<dbReference type="CDD" id="cd08355">
    <property type="entry name" value="TioX_like"/>
    <property type="match status" value="1"/>
</dbReference>
<dbReference type="EMBL" id="HBFX01011817">
    <property type="protein sequence ID" value="CAD8952444.1"/>
    <property type="molecule type" value="Transcribed_RNA"/>
</dbReference>
<feature type="domain" description="VOC" evidence="1">
    <location>
        <begin position="6"/>
        <end position="133"/>
    </location>
</feature>
<dbReference type="Gene3D" id="3.30.720.120">
    <property type="match status" value="1"/>
</dbReference>
<dbReference type="InterPro" id="IPR037523">
    <property type="entry name" value="VOC_core"/>
</dbReference>
<dbReference type="Pfam" id="PF00903">
    <property type="entry name" value="Glyoxalase"/>
    <property type="match status" value="1"/>
</dbReference>
<dbReference type="InterPro" id="IPR029068">
    <property type="entry name" value="Glyas_Bleomycin-R_OHBP_Dase"/>
</dbReference>
<evidence type="ECO:0000313" key="2">
    <source>
        <dbReference type="EMBL" id="CAD8952444.1"/>
    </source>
</evidence>
<dbReference type="SUPFAM" id="SSF54593">
    <property type="entry name" value="Glyoxalase/Bleomycin resistance protein/Dihydroxybiphenyl dioxygenase"/>
    <property type="match status" value="1"/>
</dbReference>
<dbReference type="PANTHER" id="PTHR34109:SF1">
    <property type="entry name" value="VOC DOMAIN-CONTAINING PROTEIN"/>
    <property type="match status" value="1"/>
</dbReference>
<organism evidence="2">
    <name type="scientific">Hemiselmis andersenii</name>
    <name type="common">Cryptophyte alga</name>
    <dbReference type="NCBI Taxonomy" id="464988"/>
    <lineage>
        <taxon>Eukaryota</taxon>
        <taxon>Cryptophyceae</taxon>
        <taxon>Cryptomonadales</taxon>
        <taxon>Hemiselmidaceae</taxon>
        <taxon>Hemiselmis</taxon>
    </lineage>
</organism>
<dbReference type="InterPro" id="IPR004360">
    <property type="entry name" value="Glyas_Fos-R_dOase_dom"/>
</dbReference>
<proteinExistence type="predicted"/>
<dbReference type="Gene3D" id="3.30.720.110">
    <property type="match status" value="1"/>
</dbReference>